<dbReference type="AlphaFoldDB" id="J9Z9K8"/>
<dbReference type="KEGG" id="lfi:LFML04_0580"/>
<sequence length="67" mass="7590">MRDTFKLDSHQKTVADRTISGPHARLKRVRSGPKNGPVHLVHLTWPDRKNRRGDRARKEGDIAPSPA</sequence>
<organism evidence="2 3">
    <name type="scientific">Leptospirillum ferriphilum (strain ML-04)</name>
    <dbReference type="NCBI Taxonomy" id="1048260"/>
    <lineage>
        <taxon>Bacteria</taxon>
        <taxon>Pseudomonadati</taxon>
        <taxon>Nitrospirota</taxon>
        <taxon>Nitrospiria</taxon>
        <taxon>Nitrospirales</taxon>
        <taxon>Nitrospiraceae</taxon>
        <taxon>Leptospirillum</taxon>
    </lineage>
</organism>
<dbReference type="EMBL" id="CP002919">
    <property type="protein sequence ID" value="AFS52816.1"/>
    <property type="molecule type" value="Genomic_DNA"/>
</dbReference>
<feature type="compositionally biased region" description="Basic and acidic residues" evidence="1">
    <location>
        <begin position="1"/>
        <end position="15"/>
    </location>
</feature>
<dbReference type="STRING" id="1048260.LFML04_0580"/>
<evidence type="ECO:0000256" key="1">
    <source>
        <dbReference type="SAM" id="MobiDB-lite"/>
    </source>
</evidence>
<accession>J9Z9K8</accession>
<dbReference type="HOGENOM" id="CLU_2807193_0_0_0"/>
<evidence type="ECO:0000313" key="2">
    <source>
        <dbReference type="EMBL" id="AFS52816.1"/>
    </source>
</evidence>
<gene>
    <name evidence="2" type="ordered locus">LFML04_0580</name>
</gene>
<proteinExistence type="predicted"/>
<feature type="region of interest" description="Disordered" evidence="1">
    <location>
        <begin position="1"/>
        <end position="67"/>
    </location>
</feature>
<protein>
    <submittedName>
        <fullName evidence="2">Uncharacterized protein</fullName>
    </submittedName>
</protein>
<dbReference type="Proteomes" id="UP000006177">
    <property type="component" value="Chromosome"/>
</dbReference>
<reference evidence="2 3" key="1">
    <citation type="journal article" date="2011" name="J. Microbiol.">
        <title>Complete genome of Leptospirillum ferriphilum ML-04 provides insight into its physiology and environmental adaptation.</title>
        <authorList>
            <person name="Mi S."/>
            <person name="Song J."/>
            <person name="Lin J."/>
            <person name="Che Y."/>
            <person name="Zheng H."/>
            <person name="Lin J."/>
        </authorList>
    </citation>
    <scope>NUCLEOTIDE SEQUENCE [LARGE SCALE GENOMIC DNA]</scope>
    <source>
        <strain evidence="2 3">ML-04</strain>
    </source>
</reference>
<name>J9Z9K8_LEPFM</name>
<evidence type="ECO:0000313" key="3">
    <source>
        <dbReference type="Proteomes" id="UP000006177"/>
    </source>
</evidence>